<dbReference type="CDD" id="cd07377">
    <property type="entry name" value="WHTH_GntR"/>
    <property type="match status" value="1"/>
</dbReference>
<name>A0A850HD60_9SPHN</name>
<dbReference type="RefSeq" id="WP_176267410.1">
    <property type="nucleotide sequence ID" value="NZ_JABWGV010000003.1"/>
</dbReference>
<organism evidence="6 7">
    <name type="scientific">Qipengyuania atrilutea</name>
    <dbReference type="NCBI Taxonomy" id="2744473"/>
    <lineage>
        <taxon>Bacteria</taxon>
        <taxon>Pseudomonadati</taxon>
        <taxon>Pseudomonadota</taxon>
        <taxon>Alphaproteobacteria</taxon>
        <taxon>Sphingomonadales</taxon>
        <taxon>Erythrobacteraceae</taxon>
        <taxon>Qipengyuania</taxon>
    </lineage>
</organism>
<dbReference type="Proteomes" id="UP000561438">
    <property type="component" value="Unassembled WGS sequence"/>
</dbReference>
<proteinExistence type="predicted"/>
<dbReference type="InterPro" id="IPR011711">
    <property type="entry name" value="GntR_C"/>
</dbReference>
<evidence type="ECO:0000259" key="5">
    <source>
        <dbReference type="PROSITE" id="PS50949"/>
    </source>
</evidence>
<dbReference type="PANTHER" id="PTHR43537">
    <property type="entry name" value="TRANSCRIPTIONAL REGULATOR, GNTR FAMILY"/>
    <property type="match status" value="1"/>
</dbReference>
<dbReference type="PANTHER" id="PTHR43537:SF44">
    <property type="entry name" value="GNTR FAMILY REGULATORY PROTEIN"/>
    <property type="match status" value="1"/>
</dbReference>
<reference evidence="6 7" key="1">
    <citation type="submission" date="2020-06" db="EMBL/GenBank/DDBJ databases">
        <title>Altererythrobacter sp. HHU K3-1.</title>
        <authorList>
            <person name="Zhang D."/>
            <person name="Xue H."/>
        </authorList>
    </citation>
    <scope>NUCLEOTIDE SEQUENCE [LARGE SCALE GENOMIC DNA]</scope>
    <source>
        <strain evidence="6 7">HHU K3-1</strain>
    </source>
</reference>
<dbReference type="InterPro" id="IPR036388">
    <property type="entry name" value="WH-like_DNA-bd_sf"/>
</dbReference>
<dbReference type="GO" id="GO:0003700">
    <property type="term" value="F:DNA-binding transcription factor activity"/>
    <property type="evidence" value="ECO:0007669"/>
    <property type="project" value="InterPro"/>
</dbReference>
<evidence type="ECO:0000313" key="6">
    <source>
        <dbReference type="EMBL" id="NVD45079.1"/>
    </source>
</evidence>
<dbReference type="PROSITE" id="PS50949">
    <property type="entry name" value="HTH_GNTR"/>
    <property type="match status" value="1"/>
</dbReference>
<dbReference type="InterPro" id="IPR036390">
    <property type="entry name" value="WH_DNA-bd_sf"/>
</dbReference>
<dbReference type="GO" id="GO:0003677">
    <property type="term" value="F:DNA binding"/>
    <property type="evidence" value="ECO:0007669"/>
    <property type="project" value="UniProtKB-KW"/>
</dbReference>
<protein>
    <submittedName>
        <fullName evidence="6">FadR family transcriptional regulator</fullName>
    </submittedName>
</protein>
<dbReference type="SMART" id="SM00345">
    <property type="entry name" value="HTH_GNTR"/>
    <property type="match status" value="1"/>
</dbReference>
<gene>
    <name evidence="6" type="ORF">HUV48_08605</name>
</gene>
<dbReference type="AlphaFoldDB" id="A0A850HD60"/>
<evidence type="ECO:0000256" key="1">
    <source>
        <dbReference type="ARBA" id="ARBA00023015"/>
    </source>
</evidence>
<dbReference type="PRINTS" id="PR00035">
    <property type="entry name" value="HTHGNTR"/>
</dbReference>
<keyword evidence="2" id="KW-0238">DNA-binding</keyword>
<dbReference type="Gene3D" id="1.10.10.10">
    <property type="entry name" value="Winged helix-like DNA-binding domain superfamily/Winged helix DNA-binding domain"/>
    <property type="match status" value="1"/>
</dbReference>
<dbReference type="Pfam" id="PF00392">
    <property type="entry name" value="GntR"/>
    <property type="match status" value="1"/>
</dbReference>
<evidence type="ECO:0000256" key="2">
    <source>
        <dbReference type="ARBA" id="ARBA00023125"/>
    </source>
</evidence>
<dbReference type="InterPro" id="IPR000524">
    <property type="entry name" value="Tscrpt_reg_HTH_GntR"/>
</dbReference>
<dbReference type="EMBL" id="JABWGV010000003">
    <property type="protein sequence ID" value="NVD45079.1"/>
    <property type="molecule type" value="Genomic_DNA"/>
</dbReference>
<comment type="caution">
    <text evidence="6">The sequence shown here is derived from an EMBL/GenBank/DDBJ whole genome shotgun (WGS) entry which is preliminary data.</text>
</comment>
<dbReference type="Gene3D" id="1.20.120.530">
    <property type="entry name" value="GntR ligand-binding domain-like"/>
    <property type="match status" value="1"/>
</dbReference>
<dbReference type="SUPFAM" id="SSF48008">
    <property type="entry name" value="GntR ligand-binding domain-like"/>
    <property type="match status" value="1"/>
</dbReference>
<dbReference type="InterPro" id="IPR008920">
    <property type="entry name" value="TF_FadR/GntR_C"/>
</dbReference>
<dbReference type="SMART" id="SM00895">
    <property type="entry name" value="FCD"/>
    <property type="match status" value="1"/>
</dbReference>
<dbReference type="Pfam" id="PF07729">
    <property type="entry name" value="FCD"/>
    <property type="match status" value="1"/>
</dbReference>
<evidence type="ECO:0000256" key="3">
    <source>
        <dbReference type="ARBA" id="ARBA00023163"/>
    </source>
</evidence>
<feature type="domain" description="HTH gntR-type" evidence="5">
    <location>
        <begin position="25"/>
        <end position="93"/>
    </location>
</feature>
<accession>A0A850HD60</accession>
<evidence type="ECO:0000256" key="4">
    <source>
        <dbReference type="SAM" id="MobiDB-lite"/>
    </source>
</evidence>
<keyword evidence="3" id="KW-0804">Transcription</keyword>
<dbReference type="SUPFAM" id="SSF46785">
    <property type="entry name" value="Winged helix' DNA-binding domain"/>
    <property type="match status" value="1"/>
</dbReference>
<feature type="region of interest" description="Disordered" evidence="4">
    <location>
        <begin position="1"/>
        <end position="24"/>
    </location>
</feature>
<evidence type="ECO:0000313" key="7">
    <source>
        <dbReference type="Proteomes" id="UP000561438"/>
    </source>
</evidence>
<keyword evidence="7" id="KW-1185">Reference proteome</keyword>
<sequence>MAGTSGKGKPDHQRPLVDTPKGSGRRLRGVLLDFLGERIVTGEVAPGETLPGEVETAEKLDISRGAYREAVKMLAAKGLVESRPKTGTRVLERVRWNLLDPEVMRWAFAGRPDAGLVRDLFEMRAAVEPSVARLAAKRRSDAQVERMRQALATMSEAGLTHEIGRDADRMFHETLLAATGNQVMMTLSASISAAVAYTTIFKSRAGGFRRDPVPDHLRVFEAVAAQDEEAAAGAMRELLDLAYDDTQHALADHAAKA</sequence>
<keyword evidence="1" id="KW-0805">Transcription regulation</keyword>